<protein>
    <recommendedName>
        <fullName evidence="1">N-acetyltransferase domain-containing protein</fullName>
    </recommendedName>
</protein>
<comment type="caution">
    <text evidence="2">The sequence shown here is derived from an EMBL/GenBank/DDBJ whole genome shotgun (WGS) entry which is preliminary data.</text>
</comment>
<dbReference type="OrthoDB" id="9789605at2"/>
<sequence>MNYNTIQSEVYFLKMITPPPHPQSNIENTNIVHIEKPIDINWYRKLYTEVGEAYNWLDRIFMEDTKLLKKINSPQTHIYTFLVHQSLAGYCELVEEGKHIEMLYFGLLSDFIGKGYGKYFLRKAIDLAWSFNPTQVQLNTCDLDHPNAIRSYKKAGFVHYKTIVEEKKITIAP</sequence>
<dbReference type="Proteomes" id="UP000019402">
    <property type="component" value="Unassembled WGS sequence"/>
</dbReference>
<dbReference type="STRING" id="869213.GCA_000517085_00767"/>
<dbReference type="CDD" id="cd04301">
    <property type="entry name" value="NAT_SF"/>
    <property type="match status" value="1"/>
</dbReference>
<proteinExistence type="predicted"/>
<dbReference type="RefSeq" id="WP_052522369.1">
    <property type="nucleotide sequence ID" value="NZ_BAMD01000101.1"/>
</dbReference>
<name>W7YB32_9BACT</name>
<dbReference type="SUPFAM" id="SSF55729">
    <property type="entry name" value="Acyl-CoA N-acyltransferases (Nat)"/>
    <property type="match status" value="1"/>
</dbReference>
<dbReference type="AlphaFoldDB" id="W7YB32"/>
<dbReference type="EMBL" id="BAMD01000101">
    <property type="protein sequence ID" value="GAF05617.1"/>
    <property type="molecule type" value="Genomic_DNA"/>
</dbReference>
<keyword evidence="3" id="KW-1185">Reference proteome</keyword>
<dbReference type="Pfam" id="PF00583">
    <property type="entry name" value="Acetyltransf_1"/>
    <property type="match status" value="1"/>
</dbReference>
<dbReference type="InterPro" id="IPR000182">
    <property type="entry name" value="GNAT_dom"/>
</dbReference>
<dbReference type="Gene3D" id="3.40.630.30">
    <property type="match status" value="1"/>
</dbReference>
<dbReference type="PROSITE" id="PS51186">
    <property type="entry name" value="GNAT"/>
    <property type="match status" value="1"/>
</dbReference>
<evidence type="ECO:0000259" key="1">
    <source>
        <dbReference type="PROSITE" id="PS51186"/>
    </source>
</evidence>
<reference evidence="2 3" key="1">
    <citation type="journal article" date="2014" name="Genome Announc.">
        <title>Draft Genome Sequence of Cytophaga fermentans JCM 21142T, a Facultative Anaerobe Isolated from Marine Mud.</title>
        <authorList>
            <person name="Starns D."/>
            <person name="Oshima K."/>
            <person name="Suda W."/>
            <person name="Iino T."/>
            <person name="Yuki M."/>
            <person name="Inoue J."/>
            <person name="Kitamura K."/>
            <person name="Iida T."/>
            <person name="Darby A."/>
            <person name="Hattori M."/>
            <person name="Ohkuma M."/>
        </authorList>
    </citation>
    <scope>NUCLEOTIDE SEQUENCE [LARGE SCALE GENOMIC DNA]</scope>
    <source>
        <strain evidence="2 3">JCM 21142</strain>
    </source>
</reference>
<organism evidence="2 3">
    <name type="scientific">Saccharicrinis fermentans DSM 9555 = JCM 21142</name>
    <dbReference type="NCBI Taxonomy" id="869213"/>
    <lineage>
        <taxon>Bacteria</taxon>
        <taxon>Pseudomonadati</taxon>
        <taxon>Bacteroidota</taxon>
        <taxon>Bacteroidia</taxon>
        <taxon>Marinilabiliales</taxon>
        <taxon>Marinilabiliaceae</taxon>
        <taxon>Saccharicrinis</taxon>
    </lineage>
</organism>
<dbReference type="GO" id="GO:0016747">
    <property type="term" value="F:acyltransferase activity, transferring groups other than amino-acyl groups"/>
    <property type="evidence" value="ECO:0007669"/>
    <property type="project" value="InterPro"/>
</dbReference>
<gene>
    <name evidence="2" type="ORF">JCM21142_104359</name>
</gene>
<dbReference type="InterPro" id="IPR016181">
    <property type="entry name" value="Acyl_CoA_acyltransferase"/>
</dbReference>
<dbReference type="eggNOG" id="COG0454">
    <property type="taxonomic scope" value="Bacteria"/>
</dbReference>
<feature type="domain" description="N-acetyltransferase" evidence="1">
    <location>
        <begin position="38"/>
        <end position="172"/>
    </location>
</feature>
<evidence type="ECO:0000313" key="3">
    <source>
        <dbReference type="Proteomes" id="UP000019402"/>
    </source>
</evidence>
<accession>W7YB32</accession>
<evidence type="ECO:0000313" key="2">
    <source>
        <dbReference type="EMBL" id="GAF05617.1"/>
    </source>
</evidence>